<evidence type="ECO:0000259" key="8">
    <source>
        <dbReference type="Pfam" id="PF01545"/>
    </source>
</evidence>
<feature type="transmembrane region" description="Helical" evidence="7">
    <location>
        <begin position="125"/>
        <end position="146"/>
    </location>
</feature>
<evidence type="ECO:0000259" key="9">
    <source>
        <dbReference type="Pfam" id="PF16916"/>
    </source>
</evidence>
<dbReference type="InterPro" id="IPR036837">
    <property type="entry name" value="Cation_efflux_CTD_sf"/>
</dbReference>
<dbReference type="Gene3D" id="1.20.1510.10">
    <property type="entry name" value="Cation efflux protein transmembrane domain"/>
    <property type="match status" value="1"/>
</dbReference>
<comment type="similarity">
    <text evidence="2">Belongs to the cation diffusion facilitator (CDF) transporter (TC 2.A.4) family.</text>
</comment>
<evidence type="ECO:0000256" key="1">
    <source>
        <dbReference type="ARBA" id="ARBA00004141"/>
    </source>
</evidence>
<keyword evidence="5 7" id="KW-1133">Transmembrane helix</keyword>
<dbReference type="InterPro" id="IPR058533">
    <property type="entry name" value="Cation_efflux_TM"/>
</dbReference>
<evidence type="ECO:0000256" key="5">
    <source>
        <dbReference type="ARBA" id="ARBA00022989"/>
    </source>
</evidence>
<sequence>MITLLARIFIREDDKPEKVRLAYGILCGIVGILLNVLLFTGKFIAGTISKSIAITADAFNNLSDAGSSIVTLLGFKLGAAKPDPEHPFGHGRMEYVSGLVVAAVILIMAVELIQDSIRKILHPEATECSALIIVILLISIAVKLYMTFYNRRVAKKINSAAMRATAMDSLSDSITTSVVLITTLIAEFTSVNIDGYCGVAVGLFILYGGINAAKETLNPLLGQPPEEEFVKEIEHLVLEEKMIIGIHDLVVHDYGPGRLMVSLHAEVPAEMNILVIHDMIDNVEMKLKKELNCEAVIHMDPVITGSKELTEIKETVTGILKDIDEVITMHDFRMVQGPTHTNLIFDVVIPFGYRSSDEAVLKELEHQVKEKLGEQYHIVVNVDKNYVK</sequence>
<dbReference type="NCBIfam" id="TIGR01297">
    <property type="entry name" value="CDF"/>
    <property type="match status" value="1"/>
</dbReference>
<dbReference type="EMBL" id="BK014913">
    <property type="protein sequence ID" value="DAD82107.1"/>
    <property type="molecule type" value="Genomic_DNA"/>
</dbReference>
<evidence type="ECO:0000256" key="2">
    <source>
        <dbReference type="ARBA" id="ARBA00008114"/>
    </source>
</evidence>
<protein>
    <submittedName>
        <fullName evidence="10">Putative Co/Zn/Cd cation transporter</fullName>
    </submittedName>
</protein>
<dbReference type="GO" id="GO:0016020">
    <property type="term" value="C:membrane"/>
    <property type="evidence" value="ECO:0007669"/>
    <property type="project" value="UniProtKB-SubCell"/>
</dbReference>
<comment type="subcellular location">
    <subcellularLocation>
        <location evidence="1">Membrane</location>
        <topology evidence="1">Multi-pass membrane protein</topology>
    </subcellularLocation>
</comment>
<dbReference type="Pfam" id="PF01545">
    <property type="entry name" value="Cation_efflux"/>
    <property type="match status" value="1"/>
</dbReference>
<evidence type="ECO:0000313" key="10">
    <source>
        <dbReference type="EMBL" id="DAD82107.1"/>
    </source>
</evidence>
<dbReference type="SUPFAM" id="SSF161111">
    <property type="entry name" value="Cation efflux protein transmembrane domain-like"/>
    <property type="match status" value="1"/>
</dbReference>
<keyword evidence="6 7" id="KW-0472">Membrane</keyword>
<proteinExistence type="inferred from homology"/>
<dbReference type="FunFam" id="1.20.1510.10:FF:000006">
    <property type="entry name" value="Divalent cation efflux transporter"/>
    <property type="match status" value="1"/>
</dbReference>
<evidence type="ECO:0000256" key="7">
    <source>
        <dbReference type="SAM" id="Phobius"/>
    </source>
</evidence>
<organism evidence="10">
    <name type="scientific">Siphoviridae sp. ctwQg18</name>
    <dbReference type="NCBI Taxonomy" id="2826516"/>
    <lineage>
        <taxon>Viruses</taxon>
        <taxon>Duplodnaviria</taxon>
        <taxon>Heunggongvirae</taxon>
        <taxon>Uroviricota</taxon>
        <taxon>Caudoviricetes</taxon>
    </lineage>
</organism>
<dbReference type="GO" id="GO:0008324">
    <property type="term" value="F:monoatomic cation transmembrane transporter activity"/>
    <property type="evidence" value="ECO:0007669"/>
    <property type="project" value="InterPro"/>
</dbReference>
<dbReference type="InterPro" id="IPR027470">
    <property type="entry name" value="Cation_efflux_CTD"/>
</dbReference>
<evidence type="ECO:0000256" key="4">
    <source>
        <dbReference type="ARBA" id="ARBA00022692"/>
    </source>
</evidence>
<dbReference type="PANTHER" id="PTHR43840:SF50">
    <property type="entry name" value="MANGANESE EFFLUX SYSTEM PROTEIN MNES"/>
    <property type="match status" value="1"/>
</dbReference>
<evidence type="ECO:0000256" key="3">
    <source>
        <dbReference type="ARBA" id="ARBA00022448"/>
    </source>
</evidence>
<dbReference type="Gene3D" id="3.30.70.1350">
    <property type="entry name" value="Cation efflux protein, cytoplasmic domain"/>
    <property type="match status" value="1"/>
</dbReference>
<keyword evidence="3" id="KW-0813">Transport</keyword>
<keyword evidence="4 7" id="KW-0812">Transmembrane</keyword>
<dbReference type="InterPro" id="IPR002524">
    <property type="entry name" value="Cation_efflux"/>
</dbReference>
<name>A0A8S5MJN0_9CAUD</name>
<evidence type="ECO:0000256" key="6">
    <source>
        <dbReference type="ARBA" id="ARBA00023136"/>
    </source>
</evidence>
<dbReference type="Pfam" id="PF16916">
    <property type="entry name" value="ZT_dimer"/>
    <property type="match status" value="1"/>
</dbReference>
<dbReference type="PANTHER" id="PTHR43840">
    <property type="entry name" value="MITOCHONDRIAL METAL TRANSPORTER 1-RELATED"/>
    <property type="match status" value="1"/>
</dbReference>
<dbReference type="InterPro" id="IPR050291">
    <property type="entry name" value="CDF_Transporter"/>
</dbReference>
<feature type="transmembrane region" description="Helical" evidence="7">
    <location>
        <begin position="95"/>
        <end position="113"/>
    </location>
</feature>
<feature type="transmembrane region" description="Helical" evidence="7">
    <location>
        <begin position="21"/>
        <end position="41"/>
    </location>
</feature>
<dbReference type="InterPro" id="IPR027469">
    <property type="entry name" value="Cation_efflux_TMD_sf"/>
</dbReference>
<feature type="domain" description="Cation efflux protein cytoplasmic" evidence="9">
    <location>
        <begin position="225"/>
        <end position="301"/>
    </location>
</feature>
<reference evidence="10" key="1">
    <citation type="journal article" date="2021" name="Proc. Natl. Acad. Sci. U.S.A.">
        <title>A Catalog of Tens of Thousands of Viruses from Human Metagenomes Reveals Hidden Associations with Chronic Diseases.</title>
        <authorList>
            <person name="Tisza M.J."/>
            <person name="Buck C.B."/>
        </authorList>
    </citation>
    <scope>NUCLEOTIDE SEQUENCE</scope>
    <source>
        <strain evidence="10">CtwQg18</strain>
    </source>
</reference>
<feature type="domain" description="Cation efflux protein transmembrane" evidence="8">
    <location>
        <begin position="29"/>
        <end position="221"/>
    </location>
</feature>
<accession>A0A8S5MJN0</accession>
<dbReference type="EMBL" id="BK014913">
    <property type="protein sequence ID" value="DAD82120.1"/>
    <property type="molecule type" value="Genomic_DNA"/>
</dbReference>
<dbReference type="SUPFAM" id="SSF160240">
    <property type="entry name" value="Cation efflux protein cytoplasmic domain-like"/>
    <property type="match status" value="1"/>
</dbReference>